<evidence type="ECO:0000256" key="6">
    <source>
        <dbReference type="PROSITE-ProRule" id="PRU00042"/>
    </source>
</evidence>
<comment type="similarity">
    <text evidence="1">Belongs to the MYST (SAS/MOZ) family.</text>
</comment>
<evidence type="ECO:0000259" key="9">
    <source>
        <dbReference type="PROSITE" id="PS51726"/>
    </source>
</evidence>
<protein>
    <recommendedName>
        <fullName evidence="2">histone acetyltransferase</fullName>
        <ecNumber evidence="2">2.3.1.48</ecNumber>
    </recommendedName>
</protein>
<accession>A0A0N4ZER2</accession>
<dbReference type="CDD" id="cd04301">
    <property type="entry name" value="NAT_SF"/>
    <property type="match status" value="1"/>
</dbReference>
<keyword evidence="3" id="KW-0808">Transferase</keyword>
<dbReference type="GO" id="GO:0006355">
    <property type="term" value="P:regulation of DNA-templated transcription"/>
    <property type="evidence" value="ECO:0007669"/>
    <property type="project" value="InterPro"/>
</dbReference>
<sequence length="916" mass="105183">MPLYKTKKNTVFSLKSVCLNNEEKKEAEDDESEKKYYKFSNRILNNISSNDIFKELIKIEEIERKEYNSVDHHEPPFINVDGKNIKANNVGPHMDVIVMAKQLYLCELCFRMFRDEDLFRDHLKMFHEGKKNRPPGKRMYHCKDKNFSIWKMNKEDQRICEDLCLLGTYFLKSKTSVYTTYQFDLYTAYFKKSSGKYCFAGFYSKMPEQPEHVLSCIVVLPTMQGKGVGTMLVDFAYTMDRYPVPNYGSPEKPLSEQGKILFMKYWKAKIADYVLKEFYGPNSTNNSQLTLRKLITPISEYTGINKNDLSEAIKDLCDDIRKKSTYQSLRIRIFNQLKELLNKYRQGYFYCPNKHITNRFEIEIKKECKKRKRGYVEEPQLPCKKSISKSPLKNIKNDTSTFKTTSPNSVLSSSSASINDMDESVPSYVHKYGNNDYDMYDMPDNRSSSSTPKQKFDSPKNSYNNIEIVNMGGEPDEDDENGDADNTLTDIPPQICHSSGEGILESINNKQYSNDNNQCNDSPPPQLTPMMENVEVINNENSIEYVSPPPLLSTENIEISGNSTKQCIYNNNNNNREINPMNCPDQQLPSESGSRMIVNNIQQPTDIAHQPPTIQDDISMHNLSISTPRMIPSHIESNQNDIQPYSNISNPPPSYPNSTNILKNMEQITKISPIPPSKALEMNPMSIHSSAQQASLKSQRKENTKSKVKPHIETGGHNVVNPVINQQIRNVSNHYSQNINNHEQMTPPMAMNNNLTPQYDMNQVVPLQNMNNPFTTYNSQHNTYQDHTNNVIRASMQQSYNPYITTQYPPTPYNQPTSMNPCLYNNTGYPTMISPTGQLPHQGMAMIPNQPTMNSMNYPCFNNYPTNMAMYPGVGYHGNMYPMNLYPGFFNQMGNNMNRSQMPNFPGQMNQGNNQR</sequence>
<feature type="region of interest" description="Disordered" evidence="7">
    <location>
        <begin position="687"/>
        <end position="718"/>
    </location>
</feature>
<dbReference type="Proteomes" id="UP000038045">
    <property type="component" value="Unplaced"/>
</dbReference>
<organism evidence="10 11">
    <name type="scientific">Parastrongyloides trichosuri</name>
    <name type="common">Possum-specific nematode worm</name>
    <dbReference type="NCBI Taxonomy" id="131310"/>
    <lineage>
        <taxon>Eukaryota</taxon>
        <taxon>Metazoa</taxon>
        <taxon>Ecdysozoa</taxon>
        <taxon>Nematoda</taxon>
        <taxon>Chromadorea</taxon>
        <taxon>Rhabditida</taxon>
        <taxon>Tylenchina</taxon>
        <taxon>Panagrolaimomorpha</taxon>
        <taxon>Strongyloidoidea</taxon>
        <taxon>Strongyloididae</taxon>
        <taxon>Parastrongyloides</taxon>
    </lineage>
</organism>
<dbReference type="EC" id="2.3.1.48" evidence="2"/>
<dbReference type="AlphaFoldDB" id="A0A0N4ZER2"/>
<feature type="domain" description="C2H2-type" evidence="8">
    <location>
        <begin position="104"/>
        <end position="132"/>
    </location>
</feature>
<dbReference type="PROSITE" id="PS00028">
    <property type="entry name" value="ZINC_FINGER_C2H2_1"/>
    <property type="match status" value="1"/>
</dbReference>
<dbReference type="SUPFAM" id="SSF55729">
    <property type="entry name" value="Acyl-CoA N-acyltransferases (Nat)"/>
    <property type="match status" value="1"/>
</dbReference>
<dbReference type="Pfam" id="PF01853">
    <property type="entry name" value="MOZ_SAS"/>
    <property type="match status" value="1"/>
</dbReference>
<feature type="region of interest" description="Disordered" evidence="7">
    <location>
        <begin position="388"/>
        <end position="417"/>
    </location>
</feature>
<keyword evidence="10" id="KW-1185">Reference proteome</keyword>
<evidence type="ECO:0000313" key="11">
    <source>
        <dbReference type="WBParaSite" id="PTRK_0000624500.1"/>
    </source>
</evidence>
<dbReference type="WBParaSite" id="PTRK_0000624500.1">
    <property type="protein sequence ID" value="PTRK_0000624500.1"/>
    <property type="gene ID" value="PTRK_0000624500"/>
</dbReference>
<dbReference type="PROSITE" id="PS51726">
    <property type="entry name" value="MYST_HAT"/>
    <property type="match status" value="1"/>
</dbReference>
<reference evidence="11" key="1">
    <citation type="submission" date="2017-02" db="UniProtKB">
        <authorList>
            <consortium name="WormBaseParasite"/>
        </authorList>
    </citation>
    <scope>IDENTIFICATION</scope>
</reference>
<proteinExistence type="inferred from homology"/>
<keyword evidence="6" id="KW-0479">Metal-binding</keyword>
<feature type="compositionally biased region" description="Polar residues" evidence="7">
    <location>
        <begin position="687"/>
        <end position="697"/>
    </location>
</feature>
<evidence type="ECO:0000256" key="1">
    <source>
        <dbReference type="ARBA" id="ARBA00010107"/>
    </source>
</evidence>
<dbReference type="Gene3D" id="3.40.630.30">
    <property type="match status" value="1"/>
</dbReference>
<feature type="region of interest" description="Disordered" evidence="7">
    <location>
        <begin position="439"/>
        <end position="484"/>
    </location>
</feature>
<evidence type="ECO:0000313" key="10">
    <source>
        <dbReference type="Proteomes" id="UP000038045"/>
    </source>
</evidence>
<name>A0A0N4ZER2_PARTI</name>
<feature type="domain" description="MYST-type HAT" evidence="9">
    <location>
        <begin position="57"/>
        <end position="352"/>
    </location>
</feature>
<dbReference type="PANTHER" id="PTHR10615">
    <property type="entry name" value="HISTONE ACETYLTRANSFERASE"/>
    <property type="match status" value="1"/>
</dbReference>
<dbReference type="InterPro" id="IPR013087">
    <property type="entry name" value="Znf_C2H2_type"/>
</dbReference>
<feature type="compositionally biased region" description="Polar residues" evidence="7">
    <location>
        <begin position="446"/>
        <end position="467"/>
    </location>
</feature>
<dbReference type="Gene3D" id="1.10.10.10">
    <property type="entry name" value="Winged helix-like DNA-binding domain superfamily/Winged helix DNA-binding domain"/>
    <property type="match status" value="1"/>
</dbReference>
<evidence type="ECO:0000256" key="4">
    <source>
        <dbReference type="ARBA" id="ARBA00022990"/>
    </source>
</evidence>
<dbReference type="GO" id="GO:0004402">
    <property type="term" value="F:histone acetyltransferase activity"/>
    <property type="evidence" value="ECO:0007669"/>
    <property type="project" value="InterPro"/>
</dbReference>
<feature type="compositionally biased region" description="Low complexity" evidence="7">
    <location>
        <begin position="406"/>
        <end position="417"/>
    </location>
</feature>
<keyword evidence="4" id="KW-0007">Acetylation</keyword>
<feature type="compositionally biased region" description="Basic and acidic residues" evidence="7">
    <location>
        <begin position="699"/>
        <end position="714"/>
    </location>
</feature>
<feature type="active site" description="Proton donor/acceptor" evidence="5">
    <location>
        <position position="251"/>
    </location>
</feature>
<dbReference type="GO" id="GO:0008270">
    <property type="term" value="F:zinc ion binding"/>
    <property type="evidence" value="ECO:0007669"/>
    <property type="project" value="UniProtKB-KW"/>
</dbReference>
<dbReference type="PROSITE" id="PS50157">
    <property type="entry name" value="ZINC_FINGER_C2H2_2"/>
    <property type="match status" value="1"/>
</dbReference>
<dbReference type="InterPro" id="IPR016181">
    <property type="entry name" value="Acyl_CoA_acyltransferase"/>
</dbReference>
<feature type="compositionally biased region" description="Acidic residues" evidence="7">
    <location>
        <begin position="474"/>
        <end position="483"/>
    </location>
</feature>
<keyword evidence="6" id="KW-0863">Zinc-finger</keyword>
<dbReference type="InterPro" id="IPR002717">
    <property type="entry name" value="HAT_MYST-type"/>
</dbReference>
<dbReference type="InterPro" id="IPR050603">
    <property type="entry name" value="MYST_HAT"/>
</dbReference>
<dbReference type="InterPro" id="IPR036388">
    <property type="entry name" value="WH-like_DNA-bd_sf"/>
</dbReference>
<evidence type="ECO:0000256" key="2">
    <source>
        <dbReference type="ARBA" id="ARBA00013184"/>
    </source>
</evidence>
<evidence type="ECO:0000256" key="3">
    <source>
        <dbReference type="ARBA" id="ARBA00022679"/>
    </source>
</evidence>
<evidence type="ECO:0000256" key="5">
    <source>
        <dbReference type="PIRSR" id="PIRSR602717-51"/>
    </source>
</evidence>
<evidence type="ECO:0000256" key="7">
    <source>
        <dbReference type="SAM" id="MobiDB-lite"/>
    </source>
</evidence>
<dbReference type="STRING" id="131310.A0A0N4ZER2"/>
<keyword evidence="6" id="KW-0862">Zinc</keyword>
<evidence type="ECO:0000259" key="8">
    <source>
        <dbReference type="PROSITE" id="PS50157"/>
    </source>
</evidence>